<dbReference type="RefSeq" id="WP_195000264.1">
    <property type="nucleotide sequence ID" value="NZ_JADLQN010000001.1"/>
</dbReference>
<dbReference type="EMBL" id="JADLQN010000001">
    <property type="protein sequence ID" value="MBF6353338.1"/>
    <property type="molecule type" value="Genomic_DNA"/>
</dbReference>
<dbReference type="Pfam" id="PF00440">
    <property type="entry name" value="TetR_N"/>
    <property type="match status" value="1"/>
</dbReference>
<comment type="caution">
    <text evidence="4">The sequence shown here is derived from an EMBL/GenBank/DDBJ whole genome shotgun (WGS) entry which is preliminary data.</text>
</comment>
<dbReference type="PROSITE" id="PS50977">
    <property type="entry name" value="HTH_TETR_2"/>
    <property type="match status" value="1"/>
</dbReference>
<name>A0ABS0D9A2_9NOCA</name>
<evidence type="ECO:0000256" key="1">
    <source>
        <dbReference type="ARBA" id="ARBA00023125"/>
    </source>
</evidence>
<proteinExistence type="predicted"/>
<feature type="DNA-binding region" description="H-T-H motif" evidence="2">
    <location>
        <begin position="24"/>
        <end position="43"/>
    </location>
</feature>
<evidence type="ECO:0000313" key="5">
    <source>
        <dbReference type="Proteomes" id="UP000707731"/>
    </source>
</evidence>
<gene>
    <name evidence="4" type="ORF">IU449_02040</name>
</gene>
<reference evidence="4 5" key="1">
    <citation type="submission" date="2020-10" db="EMBL/GenBank/DDBJ databases">
        <title>Identification of Nocardia species via Next-generation sequencing and recognition of intraspecies genetic diversity.</title>
        <authorList>
            <person name="Li P."/>
            <person name="Li P."/>
            <person name="Lu B."/>
        </authorList>
    </citation>
    <scope>NUCLEOTIDE SEQUENCE [LARGE SCALE GENOMIC DNA]</scope>
    <source>
        <strain evidence="4 5">BJ06-0143</strain>
    </source>
</reference>
<dbReference type="SUPFAM" id="SSF46689">
    <property type="entry name" value="Homeodomain-like"/>
    <property type="match status" value="1"/>
</dbReference>
<accession>A0ABS0D9A2</accession>
<protein>
    <submittedName>
        <fullName evidence="4">TetR/AcrR family transcriptional regulator</fullName>
    </submittedName>
</protein>
<dbReference type="Gene3D" id="1.10.357.10">
    <property type="entry name" value="Tetracycline Repressor, domain 2"/>
    <property type="match status" value="1"/>
</dbReference>
<keyword evidence="5" id="KW-1185">Reference proteome</keyword>
<evidence type="ECO:0000313" key="4">
    <source>
        <dbReference type="EMBL" id="MBF6353338.1"/>
    </source>
</evidence>
<organism evidence="4 5">
    <name type="scientific">Nocardia higoensis</name>
    <dbReference type="NCBI Taxonomy" id="228599"/>
    <lineage>
        <taxon>Bacteria</taxon>
        <taxon>Bacillati</taxon>
        <taxon>Actinomycetota</taxon>
        <taxon>Actinomycetes</taxon>
        <taxon>Mycobacteriales</taxon>
        <taxon>Nocardiaceae</taxon>
        <taxon>Nocardia</taxon>
    </lineage>
</organism>
<dbReference type="Proteomes" id="UP000707731">
    <property type="component" value="Unassembled WGS sequence"/>
</dbReference>
<feature type="domain" description="HTH tetR-type" evidence="3">
    <location>
        <begin position="1"/>
        <end position="61"/>
    </location>
</feature>
<dbReference type="InterPro" id="IPR009057">
    <property type="entry name" value="Homeodomain-like_sf"/>
</dbReference>
<sequence>MATKQDYFDAAFDMLSGQGYSALKQAPLCRRLNVTTGSFYHYFDNWHDFTSQLLDHWLAERTTRLVGLTRDLDDPLEQLETLLQFTLALPHRAEAAIRVWSRVDPEVRAVQDQVDNRRTEVVLRAARAVFDDEKEAAEHARWAMYLLAGYQDLDADRDTATLEWTLRRLLREFEDRYAARTS</sequence>
<keyword evidence="1 2" id="KW-0238">DNA-binding</keyword>
<dbReference type="InterPro" id="IPR001647">
    <property type="entry name" value="HTH_TetR"/>
</dbReference>
<evidence type="ECO:0000256" key="2">
    <source>
        <dbReference type="PROSITE-ProRule" id="PRU00335"/>
    </source>
</evidence>
<evidence type="ECO:0000259" key="3">
    <source>
        <dbReference type="PROSITE" id="PS50977"/>
    </source>
</evidence>